<gene>
    <name evidence="2" type="ORF">BCR44DRAFT_1426674</name>
</gene>
<proteinExistence type="predicted"/>
<dbReference type="EMBL" id="MCFL01000005">
    <property type="protein sequence ID" value="ORZ39501.1"/>
    <property type="molecule type" value="Genomic_DNA"/>
</dbReference>
<dbReference type="AlphaFoldDB" id="A0A1Y2I0K2"/>
<accession>A0A1Y2I0K2</accession>
<dbReference type="Proteomes" id="UP000193411">
    <property type="component" value="Unassembled WGS sequence"/>
</dbReference>
<evidence type="ECO:0000256" key="1">
    <source>
        <dbReference type="SAM" id="MobiDB-lite"/>
    </source>
</evidence>
<feature type="region of interest" description="Disordered" evidence="1">
    <location>
        <begin position="78"/>
        <end position="99"/>
    </location>
</feature>
<sequence>MTLGDDQATAERSAATSLRRPFPPPIAPFTTSPTTGKPRTRPLASRATLFTASPTIGNPPTKLFASPTTFAAVRVATPPMRPSTSRTTPLAAPRTVLPTVFPRPPRLRLATSSTAWADARTAKARSGSLKANMLREG</sequence>
<reference evidence="2 3" key="1">
    <citation type="submission" date="2016-07" db="EMBL/GenBank/DDBJ databases">
        <title>Pervasive Adenine N6-methylation of Active Genes in Fungi.</title>
        <authorList>
            <consortium name="DOE Joint Genome Institute"/>
            <person name="Mondo S.J."/>
            <person name="Dannebaum R.O."/>
            <person name="Kuo R.C."/>
            <person name="Labutti K."/>
            <person name="Haridas S."/>
            <person name="Kuo A."/>
            <person name="Salamov A."/>
            <person name="Ahrendt S.R."/>
            <person name="Lipzen A."/>
            <person name="Sullivan W."/>
            <person name="Andreopoulos W.B."/>
            <person name="Clum A."/>
            <person name="Lindquist E."/>
            <person name="Daum C."/>
            <person name="Ramamoorthy G.K."/>
            <person name="Gryganskyi A."/>
            <person name="Culley D."/>
            <person name="Magnuson J.K."/>
            <person name="James T.Y."/>
            <person name="O'Malley M.A."/>
            <person name="Stajich J.E."/>
            <person name="Spatafora J.W."/>
            <person name="Visel A."/>
            <person name="Grigoriev I.V."/>
        </authorList>
    </citation>
    <scope>NUCLEOTIDE SEQUENCE [LARGE SCALE GENOMIC DNA]</scope>
    <source>
        <strain evidence="2 3">PL171</strain>
    </source>
</reference>
<organism evidence="2 3">
    <name type="scientific">Catenaria anguillulae PL171</name>
    <dbReference type="NCBI Taxonomy" id="765915"/>
    <lineage>
        <taxon>Eukaryota</taxon>
        <taxon>Fungi</taxon>
        <taxon>Fungi incertae sedis</taxon>
        <taxon>Blastocladiomycota</taxon>
        <taxon>Blastocladiomycetes</taxon>
        <taxon>Blastocladiales</taxon>
        <taxon>Catenariaceae</taxon>
        <taxon>Catenaria</taxon>
    </lineage>
</organism>
<name>A0A1Y2I0K2_9FUNG</name>
<feature type="region of interest" description="Disordered" evidence="1">
    <location>
        <begin position="1"/>
        <end position="44"/>
    </location>
</feature>
<protein>
    <submittedName>
        <fullName evidence="2">Uncharacterized protein</fullName>
    </submittedName>
</protein>
<comment type="caution">
    <text evidence="2">The sequence shown here is derived from an EMBL/GenBank/DDBJ whole genome shotgun (WGS) entry which is preliminary data.</text>
</comment>
<evidence type="ECO:0000313" key="3">
    <source>
        <dbReference type="Proteomes" id="UP000193411"/>
    </source>
</evidence>
<evidence type="ECO:0000313" key="2">
    <source>
        <dbReference type="EMBL" id="ORZ39501.1"/>
    </source>
</evidence>
<keyword evidence="3" id="KW-1185">Reference proteome</keyword>